<keyword evidence="2" id="KW-1185">Reference proteome</keyword>
<feature type="non-terminal residue" evidence="1">
    <location>
        <position position="1"/>
    </location>
</feature>
<dbReference type="RefSeq" id="WP_180286976.1">
    <property type="nucleotide sequence ID" value="NZ_JABFDB010000094.1"/>
</dbReference>
<gene>
    <name evidence="1" type="ORF">HND93_36435</name>
</gene>
<organism evidence="1 2">
    <name type="scientific">Azospirillum oleiclasticum</name>
    <dbReference type="NCBI Taxonomy" id="2735135"/>
    <lineage>
        <taxon>Bacteria</taxon>
        <taxon>Pseudomonadati</taxon>
        <taxon>Pseudomonadota</taxon>
        <taxon>Alphaproteobacteria</taxon>
        <taxon>Rhodospirillales</taxon>
        <taxon>Azospirillaceae</taxon>
        <taxon>Azospirillum</taxon>
    </lineage>
</organism>
<protein>
    <recommendedName>
        <fullName evidence="3">Calcium-binding protein</fullName>
    </recommendedName>
</protein>
<evidence type="ECO:0000313" key="2">
    <source>
        <dbReference type="Proteomes" id="UP000584642"/>
    </source>
</evidence>
<dbReference type="EMBL" id="JABFDB010000094">
    <property type="protein sequence ID" value="NYZ25210.1"/>
    <property type="molecule type" value="Genomic_DNA"/>
</dbReference>
<dbReference type="InterPro" id="IPR013783">
    <property type="entry name" value="Ig-like_fold"/>
</dbReference>
<dbReference type="Proteomes" id="UP000584642">
    <property type="component" value="Unassembled WGS sequence"/>
</dbReference>
<comment type="caution">
    <text evidence="1">The sequence shown here is derived from an EMBL/GenBank/DDBJ whole genome shotgun (WGS) entry which is preliminary data.</text>
</comment>
<accession>A0ABX2TMI9</accession>
<evidence type="ECO:0000313" key="1">
    <source>
        <dbReference type="EMBL" id="NYZ25210.1"/>
    </source>
</evidence>
<proteinExistence type="predicted"/>
<feature type="non-terminal residue" evidence="1">
    <location>
        <position position="192"/>
    </location>
</feature>
<sequence>GLPDGATLSAGTDLGNGVWEVPADSVEGLTLSPPADFSGELTLTVTATSTEGNGDSATTTASITVSVAGVADAPVLNVTDSAGVEDTAIALDIDAALTDTDGSEVLSVTVAGLPDGASLSAGTDNGDGSWTLAPADLAGLTIIPPANFAGEIVLTVAATSREVGEGTAVTTTALTVSVAAAADAPALVVADA</sequence>
<name>A0ABX2TMI9_9PROT</name>
<reference evidence="1 2" key="1">
    <citation type="submission" date="2020-05" db="EMBL/GenBank/DDBJ databases">
        <title>Azospirillum oleiclasticum sp. nov, a nitrogen-fixing and heavy crude oil-emulsifying bacterium isolated from the crude oil of Yumen Oilfield.</title>
        <authorList>
            <person name="Wu D."/>
            <person name="Cai M."/>
            <person name="Zhang X."/>
        </authorList>
    </citation>
    <scope>NUCLEOTIDE SEQUENCE [LARGE SCALE GENOMIC DNA]</scope>
    <source>
        <strain evidence="1 2">ROY-1-1-2</strain>
    </source>
</reference>
<dbReference type="Gene3D" id="2.60.40.10">
    <property type="entry name" value="Immunoglobulins"/>
    <property type="match status" value="1"/>
</dbReference>
<evidence type="ECO:0008006" key="3">
    <source>
        <dbReference type="Google" id="ProtNLM"/>
    </source>
</evidence>